<dbReference type="PATRIC" id="fig|941280.3.peg.2062"/>
<organism evidence="1 2">
    <name type="scientific">Escherichia coli O25b:H4</name>
    <dbReference type="NCBI Taxonomy" id="941280"/>
    <lineage>
        <taxon>Bacteria</taxon>
        <taxon>Pseudomonadati</taxon>
        <taxon>Pseudomonadota</taxon>
        <taxon>Gammaproteobacteria</taxon>
        <taxon>Enterobacterales</taxon>
        <taxon>Enterobacteriaceae</taxon>
        <taxon>Escherichia</taxon>
    </lineage>
</organism>
<name>A0A192CCC5_ECO25</name>
<reference evidence="1 2" key="1">
    <citation type="submission" date="2016-03" db="EMBL/GenBank/DDBJ databases">
        <title>Genome Sequence and Comparative Pathogenic Determinants of Uropathogenic Escherichia coli O25b:H4, a Clinical Isolate from Saudi Arabia.</title>
        <authorList>
            <person name="Alyamani E.A.J."/>
            <person name="Khiyami M.A."/>
            <person name="Booq R.Y."/>
            <person name="Bahwerth F.S."/>
            <person name="Vaisvil B."/>
            <person name="Schmitt D.P."/>
            <person name="Kapatral V."/>
        </authorList>
    </citation>
    <scope>NUCLEOTIDE SEQUENCE [LARGE SCALE GENOMIC DNA]</scope>
    <source>
        <strain evidence="1 2">O25b:H4</strain>
    </source>
</reference>
<gene>
    <name evidence="1" type="ORF">WLH_02080</name>
</gene>
<dbReference type="AlphaFoldDB" id="A0A192CCC5"/>
<dbReference type="Proteomes" id="UP000183316">
    <property type="component" value="Chromosome"/>
</dbReference>
<proteinExistence type="predicted"/>
<protein>
    <submittedName>
        <fullName evidence="1">Uncharacterized protein</fullName>
    </submittedName>
</protein>
<evidence type="ECO:0000313" key="1">
    <source>
        <dbReference type="EMBL" id="ANK03341.1"/>
    </source>
</evidence>
<sequence>MTKLNINNDCLGMPVNSYPYGVFGFANKKWLL</sequence>
<dbReference type="EMBL" id="CP015085">
    <property type="protein sequence ID" value="ANK03341.1"/>
    <property type="molecule type" value="Genomic_DNA"/>
</dbReference>
<accession>A0A192CCC5</accession>
<evidence type="ECO:0000313" key="2">
    <source>
        <dbReference type="Proteomes" id="UP000183316"/>
    </source>
</evidence>